<evidence type="ECO:0000256" key="1">
    <source>
        <dbReference type="SAM" id="SignalP"/>
    </source>
</evidence>
<feature type="chain" id="PRO_5039324987" evidence="1">
    <location>
        <begin position="27"/>
        <end position="173"/>
    </location>
</feature>
<dbReference type="Gene3D" id="2.80.10.50">
    <property type="match status" value="1"/>
</dbReference>
<comment type="caution">
    <text evidence="3">The sequence shown here is derived from an EMBL/GenBank/DDBJ whole genome shotgun (WGS) entry which is preliminary data.</text>
</comment>
<sequence>MRPLRATALTLAWVLLTATAAPSAIATPRLSIDSYVVAAHARDLALGIRGDSSEEGEQAELARISGVPEQRWALGENDITTLENLGTGKCLRFAMPYTVPNNPVIQANCDNGDRQTWYYVAADEHFETWRFQNVERDTCITAVDLAPGARLVEAPCDEDDLTQRWTSVEVDEV</sequence>
<dbReference type="PROSITE" id="PS50231">
    <property type="entry name" value="RICIN_B_LECTIN"/>
    <property type="match status" value="1"/>
</dbReference>
<gene>
    <name evidence="3" type="ORF">FHX81_2056</name>
</gene>
<evidence type="ECO:0000259" key="2">
    <source>
        <dbReference type="Pfam" id="PF00652"/>
    </source>
</evidence>
<protein>
    <submittedName>
        <fullName evidence="3">Ricin-type beta-trefoil lectin protein</fullName>
    </submittedName>
</protein>
<proteinExistence type="predicted"/>
<dbReference type="AlphaFoldDB" id="A0A543JAA1"/>
<keyword evidence="3" id="KW-0430">Lectin</keyword>
<dbReference type="GO" id="GO:0030246">
    <property type="term" value="F:carbohydrate binding"/>
    <property type="evidence" value="ECO:0007669"/>
    <property type="project" value="UniProtKB-KW"/>
</dbReference>
<name>A0A543JAA1_9PSEU</name>
<reference evidence="3 4" key="1">
    <citation type="submission" date="2019-06" db="EMBL/GenBank/DDBJ databases">
        <title>Sequencing the genomes of 1000 actinobacteria strains.</title>
        <authorList>
            <person name="Klenk H.-P."/>
        </authorList>
    </citation>
    <scope>NUCLEOTIDE SEQUENCE [LARGE SCALE GENOMIC DNA]</scope>
    <source>
        <strain evidence="3 4">DSM 45456</strain>
    </source>
</reference>
<dbReference type="InterPro" id="IPR035992">
    <property type="entry name" value="Ricin_B-like_lectins"/>
</dbReference>
<feature type="domain" description="Ricin B lectin" evidence="2">
    <location>
        <begin position="80"/>
        <end position="166"/>
    </location>
</feature>
<dbReference type="SUPFAM" id="SSF50370">
    <property type="entry name" value="Ricin B-like lectins"/>
    <property type="match status" value="1"/>
</dbReference>
<organism evidence="3 4">
    <name type="scientific">Saccharothrix saharensis</name>
    <dbReference type="NCBI Taxonomy" id="571190"/>
    <lineage>
        <taxon>Bacteria</taxon>
        <taxon>Bacillati</taxon>
        <taxon>Actinomycetota</taxon>
        <taxon>Actinomycetes</taxon>
        <taxon>Pseudonocardiales</taxon>
        <taxon>Pseudonocardiaceae</taxon>
        <taxon>Saccharothrix</taxon>
    </lineage>
</organism>
<dbReference type="EMBL" id="VFPP01000001">
    <property type="protein sequence ID" value="TQM79746.1"/>
    <property type="molecule type" value="Genomic_DNA"/>
</dbReference>
<evidence type="ECO:0000313" key="3">
    <source>
        <dbReference type="EMBL" id="TQM79746.1"/>
    </source>
</evidence>
<dbReference type="RefSeq" id="WP_170231996.1">
    <property type="nucleotide sequence ID" value="NZ_VFPP01000001.1"/>
</dbReference>
<accession>A0A543JAA1</accession>
<feature type="signal peptide" evidence="1">
    <location>
        <begin position="1"/>
        <end position="26"/>
    </location>
</feature>
<dbReference type="InterPro" id="IPR000772">
    <property type="entry name" value="Ricin_B_lectin"/>
</dbReference>
<dbReference type="CDD" id="cd00161">
    <property type="entry name" value="beta-trefoil_Ricin-like"/>
    <property type="match status" value="1"/>
</dbReference>
<dbReference type="Proteomes" id="UP000316628">
    <property type="component" value="Unassembled WGS sequence"/>
</dbReference>
<keyword evidence="1" id="KW-0732">Signal</keyword>
<dbReference type="Pfam" id="PF00652">
    <property type="entry name" value="Ricin_B_lectin"/>
    <property type="match status" value="1"/>
</dbReference>
<evidence type="ECO:0000313" key="4">
    <source>
        <dbReference type="Proteomes" id="UP000316628"/>
    </source>
</evidence>
<keyword evidence="4" id="KW-1185">Reference proteome</keyword>